<evidence type="ECO:0000313" key="2">
    <source>
        <dbReference type="EMBL" id="KAK9118704.1"/>
    </source>
</evidence>
<reference evidence="2 3" key="1">
    <citation type="submission" date="2024-01" db="EMBL/GenBank/DDBJ databases">
        <title>Genome assemblies of Stephania.</title>
        <authorList>
            <person name="Yang L."/>
        </authorList>
    </citation>
    <scope>NUCLEOTIDE SEQUENCE [LARGE SCALE GENOMIC DNA]</scope>
    <source>
        <strain evidence="2">JXDWG</strain>
        <tissue evidence="2">Leaf</tissue>
    </source>
</reference>
<feature type="region of interest" description="Disordered" evidence="1">
    <location>
        <begin position="43"/>
        <end position="66"/>
    </location>
</feature>
<name>A0AAP0NUH5_9MAGN</name>
<evidence type="ECO:0000313" key="3">
    <source>
        <dbReference type="Proteomes" id="UP001419268"/>
    </source>
</evidence>
<organism evidence="2 3">
    <name type="scientific">Stephania cephalantha</name>
    <dbReference type="NCBI Taxonomy" id="152367"/>
    <lineage>
        <taxon>Eukaryota</taxon>
        <taxon>Viridiplantae</taxon>
        <taxon>Streptophyta</taxon>
        <taxon>Embryophyta</taxon>
        <taxon>Tracheophyta</taxon>
        <taxon>Spermatophyta</taxon>
        <taxon>Magnoliopsida</taxon>
        <taxon>Ranunculales</taxon>
        <taxon>Menispermaceae</taxon>
        <taxon>Menispermoideae</taxon>
        <taxon>Cissampelideae</taxon>
        <taxon>Stephania</taxon>
    </lineage>
</organism>
<keyword evidence="3" id="KW-1185">Reference proteome</keyword>
<dbReference type="AlphaFoldDB" id="A0AAP0NUH5"/>
<dbReference type="EMBL" id="JBBNAG010000007">
    <property type="protein sequence ID" value="KAK9118704.1"/>
    <property type="molecule type" value="Genomic_DNA"/>
</dbReference>
<proteinExistence type="predicted"/>
<dbReference type="Proteomes" id="UP001419268">
    <property type="component" value="Unassembled WGS sequence"/>
</dbReference>
<comment type="caution">
    <text evidence="2">The sequence shown here is derived from an EMBL/GenBank/DDBJ whole genome shotgun (WGS) entry which is preliminary data.</text>
</comment>
<protein>
    <submittedName>
        <fullName evidence="2">Uncharacterized protein</fullName>
    </submittedName>
</protein>
<accession>A0AAP0NUH5</accession>
<evidence type="ECO:0000256" key="1">
    <source>
        <dbReference type="SAM" id="MobiDB-lite"/>
    </source>
</evidence>
<sequence length="66" mass="6979">MKLISLSSRLFSLGSPSLCDVSSLSMFFLVVFLSLDGLSSPSSTCHSLPTDLVSPADSNEGQRKGK</sequence>
<gene>
    <name evidence="2" type="ORF">Scep_016797</name>
</gene>